<reference evidence="1 2" key="1">
    <citation type="journal article" date="2023" name="bioRxiv">
        <title>An intranuclear bacterial parasite of deep-sea mussels expresses apoptosis inhibitors acquired from its host.</title>
        <authorList>
            <person name="Gonzalez Porras M.A."/>
            <person name="Assie A."/>
            <person name="Tietjen M."/>
            <person name="Violette M."/>
            <person name="Kleiner M."/>
            <person name="Gruber-Vodicka H."/>
            <person name="Dubilier N."/>
            <person name="Leisch N."/>
        </authorList>
    </citation>
    <scope>NUCLEOTIDE SEQUENCE [LARGE SCALE GENOMIC DNA]</scope>
    <source>
        <strain evidence="1">IAP13</strain>
    </source>
</reference>
<protein>
    <submittedName>
        <fullName evidence="1">Uncharacterized protein</fullName>
    </submittedName>
</protein>
<proteinExistence type="predicted"/>
<accession>A0AA90SMV1</accession>
<keyword evidence="2" id="KW-1185">Reference proteome</keyword>
<sequence>MTTSFSDLHSHDTLFSLNEPDTLIRDNTCQLLTRYGGTEYQLQIAPVKSLKRGGMLGSRPKLLDS</sequence>
<evidence type="ECO:0000313" key="1">
    <source>
        <dbReference type="EMBL" id="MDP0589261.1"/>
    </source>
</evidence>
<dbReference type="AlphaFoldDB" id="A0AA90SMV1"/>
<gene>
    <name evidence="1" type="ORF">QS748_08755</name>
</gene>
<dbReference type="Proteomes" id="UP001178148">
    <property type="component" value="Unassembled WGS sequence"/>
</dbReference>
<evidence type="ECO:0000313" key="2">
    <source>
        <dbReference type="Proteomes" id="UP001178148"/>
    </source>
</evidence>
<dbReference type="EMBL" id="JASXSV010000011">
    <property type="protein sequence ID" value="MDP0589261.1"/>
    <property type="molecule type" value="Genomic_DNA"/>
</dbReference>
<organism evidence="1 2">
    <name type="scientific">Candidatus Endonucleibacter bathymodioli</name>
    <dbReference type="NCBI Taxonomy" id="539814"/>
    <lineage>
        <taxon>Bacteria</taxon>
        <taxon>Pseudomonadati</taxon>
        <taxon>Pseudomonadota</taxon>
        <taxon>Gammaproteobacteria</taxon>
        <taxon>Oceanospirillales</taxon>
        <taxon>Endozoicomonadaceae</taxon>
        <taxon>Candidatus Endonucleibacter</taxon>
    </lineage>
</organism>
<name>A0AA90SMV1_9GAMM</name>
<comment type="caution">
    <text evidence="1">The sequence shown here is derived from an EMBL/GenBank/DDBJ whole genome shotgun (WGS) entry which is preliminary data.</text>
</comment>